<gene>
    <name evidence="2" type="ORF">HPP92_028790</name>
    <name evidence="1" type="ORF">HPP92_028801</name>
</gene>
<dbReference type="AlphaFoldDB" id="A0A835P4I3"/>
<name>A0A835P4I3_VANPL</name>
<comment type="caution">
    <text evidence="1">The sequence shown here is derived from an EMBL/GenBank/DDBJ whole genome shotgun (WGS) entry which is preliminary data.</text>
</comment>
<organism evidence="1 4">
    <name type="scientific">Vanilla planifolia</name>
    <name type="common">Vanilla</name>
    <dbReference type="NCBI Taxonomy" id="51239"/>
    <lineage>
        <taxon>Eukaryota</taxon>
        <taxon>Viridiplantae</taxon>
        <taxon>Streptophyta</taxon>
        <taxon>Embryophyta</taxon>
        <taxon>Tracheophyta</taxon>
        <taxon>Spermatophyta</taxon>
        <taxon>Magnoliopsida</taxon>
        <taxon>Liliopsida</taxon>
        <taxon>Asparagales</taxon>
        <taxon>Orchidaceae</taxon>
        <taxon>Vanilloideae</taxon>
        <taxon>Vanilleae</taxon>
        <taxon>Vanilla</taxon>
    </lineage>
</organism>
<evidence type="ECO:0000313" key="1">
    <source>
        <dbReference type="EMBL" id="KAG0446511.1"/>
    </source>
</evidence>
<dbReference type="EMBL" id="JADCNL010000571">
    <property type="protein sequence ID" value="KAG0446514.1"/>
    <property type="molecule type" value="Genomic_DNA"/>
</dbReference>
<dbReference type="Proteomes" id="UP000639772">
    <property type="component" value="Unassembled WGS sequence"/>
</dbReference>
<proteinExistence type="predicted"/>
<evidence type="ECO:0000313" key="3">
    <source>
        <dbReference type="Proteomes" id="UP000636800"/>
    </source>
</evidence>
<accession>A0A835P4I3</accession>
<protein>
    <submittedName>
        <fullName evidence="1">Uncharacterized protein</fullName>
    </submittedName>
</protein>
<evidence type="ECO:0000313" key="4">
    <source>
        <dbReference type="Proteomes" id="UP000639772"/>
    </source>
</evidence>
<dbReference type="EMBL" id="JADCNM010000572">
    <property type="protein sequence ID" value="KAG0446511.1"/>
    <property type="molecule type" value="Genomic_DNA"/>
</dbReference>
<feature type="non-terminal residue" evidence="1">
    <location>
        <position position="72"/>
    </location>
</feature>
<sequence length="72" mass="8365">MHDEVYTIDQKHLAIDRQIKTPFGDSEKCNQEGNAYISFGQWHTPFAFTFESDLRLVGLRSSLSFISQGLRW</sequence>
<evidence type="ECO:0000313" key="2">
    <source>
        <dbReference type="EMBL" id="KAG0446514.1"/>
    </source>
</evidence>
<keyword evidence="3" id="KW-1185">Reference proteome</keyword>
<reference evidence="3 4" key="1">
    <citation type="journal article" date="2020" name="Nat. Food">
        <title>A phased Vanilla planifolia genome enables genetic improvement of flavour and production.</title>
        <authorList>
            <person name="Hasing T."/>
            <person name="Tang H."/>
            <person name="Brym M."/>
            <person name="Khazi F."/>
            <person name="Huang T."/>
            <person name="Chambers A.H."/>
        </authorList>
    </citation>
    <scope>NUCLEOTIDE SEQUENCE [LARGE SCALE GENOMIC DNA]</scope>
    <source>
        <tissue evidence="1">Leaf</tissue>
    </source>
</reference>
<dbReference type="Proteomes" id="UP000636800">
    <property type="component" value="Unassembled WGS sequence"/>
</dbReference>